<feature type="transmembrane region" description="Helical" evidence="2">
    <location>
        <begin position="60"/>
        <end position="75"/>
    </location>
</feature>
<feature type="transmembrane region" description="Helical" evidence="2">
    <location>
        <begin position="387"/>
        <end position="406"/>
    </location>
</feature>
<protein>
    <submittedName>
        <fullName evidence="3">O-antigen ligase-like membrane protein</fullName>
    </submittedName>
</protein>
<keyword evidence="4" id="KW-1185">Reference proteome</keyword>
<feature type="transmembrane region" description="Helical" evidence="2">
    <location>
        <begin position="81"/>
        <end position="99"/>
    </location>
</feature>
<feature type="transmembrane region" description="Helical" evidence="2">
    <location>
        <begin position="34"/>
        <end position="53"/>
    </location>
</feature>
<feature type="transmembrane region" description="Helical" evidence="2">
    <location>
        <begin position="202"/>
        <end position="228"/>
    </location>
</feature>
<evidence type="ECO:0000256" key="2">
    <source>
        <dbReference type="SAM" id="Phobius"/>
    </source>
</evidence>
<feature type="compositionally biased region" description="Basic and acidic residues" evidence="1">
    <location>
        <begin position="436"/>
        <end position="456"/>
    </location>
</feature>
<feature type="transmembrane region" description="Helical" evidence="2">
    <location>
        <begin position="365"/>
        <end position="382"/>
    </location>
</feature>
<evidence type="ECO:0000256" key="1">
    <source>
        <dbReference type="SAM" id="MobiDB-lite"/>
    </source>
</evidence>
<dbReference type="EMBL" id="QBKN01000025">
    <property type="protein sequence ID" value="PTX42755.1"/>
    <property type="molecule type" value="Genomic_DNA"/>
</dbReference>
<sequence>MSHRSRRTLVRIIIVALLMPLSFEFLGFRMTPSLAVMICLVPLLVQRFFAGVVSWRLPDLLFLLCMFWQALTIFLNNPERFVAWTGQQALLSLGGYFAGRLLVLNRDDFLALIRFLALASMVSVPFALYEALSDNPIILRIITDFTPFDSFAPNDNEPRLGLYRAQFVFVHPIHYGLMSALILVPFFIGLRGHLSAAARTIGAGLIGVACFLSVSSGAVLSILLQFLIFVGHRIAGIFGPAWKILLISGALLYSVLELASTRSAFVAISGRLAFNSQTAYYRTLIWEYGTQQVMRTPIFGNGENYWPRPHWMISSSVDNHWLLMAMVHGLPALFLFAASIIYAFFAVNRNTGQGDEETDRLRLAWTMSLIGLCMSASTVAIWGEIQLLFMLIFGAGFWMIGAMPAAPSDADGAEAASHQGRSRLRYTRFAPVTRGEAARRPAEAADREPQYSRRTS</sequence>
<feature type="transmembrane region" description="Helical" evidence="2">
    <location>
        <begin position="234"/>
        <end position="256"/>
    </location>
</feature>
<accession>A0A2T6AG23</accession>
<feature type="transmembrane region" description="Helical" evidence="2">
    <location>
        <begin position="321"/>
        <end position="345"/>
    </location>
</feature>
<proteinExistence type="predicted"/>
<reference evidence="3 4" key="1">
    <citation type="submission" date="2018-04" db="EMBL/GenBank/DDBJ databases">
        <title>Genomic Encyclopedia of Archaeal and Bacterial Type Strains, Phase II (KMG-II): from individual species to whole genera.</title>
        <authorList>
            <person name="Goeker M."/>
        </authorList>
    </citation>
    <scope>NUCLEOTIDE SEQUENCE [LARGE SCALE GENOMIC DNA]</scope>
    <source>
        <strain evidence="3 4">DSM 29329</strain>
    </source>
</reference>
<name>A0A2T6AG23_9RHOB</name>
<organism evidence="3 4">
    <name type="scientific">Allosediminivita pacifica</name>
    <dbReference type="NCBI Taxonomy" id="1267769"/>
    <lineage>
        <taxon>Bacteria</taxon>
        <taxon>Pseudomonadati</taxon>
        <taxon>Pseudomonadota</taxon>
        <taxon>Alphaproteobacteria</taxon>
        <taxon>Rhodobacterales</taxon>
        <taxon>Paracoccaceae</taxon>
        <taxon>Allosediminivita</taxon>
    </lineage>
</organism>
<gene>
    <name evidence="3" type="ORF">C8N44_12551</name>
</gene>
<evidence type="ECO:0000313" key="4">
    <source>
        <dbReference type="Proteomes" id="UP000244069"/>
    </source>
</evidence>
<dbReference type="GO" id="GO:0016874">
    <property type="term" value="F:ligase activity"/>
    <property type="evidence" value="ECO:0007669"/>
    <property type="project" value="UniProtKB-KW"/>
</dbReference>
<dbReference type="InterPro" id="IPR051533">
    <property type="entry name" value="WaaL-like"/>
</dbReference>
<feature type="transmembrane region" description="Helical" evidence="2">
    <location>
        <begin position="173"/>
        <end position="190"/>
    </location>
</feature>
<dbReference type="Proteomes" id="UP000244069">
    <property type="component" value="Unassembled WGS sequence"/>
</dbReference>
<dbReference type="AlphaFoldDB" id="A0A2T6AG23"/>
<feature type="region of interest" description="Disordered" evidence="1">
    <location>
        <begin position="410"/>
        <end position="456"/>
    </location>
</feature>
<feature type="transmembrane region" description="Helical" evidence="2">
    <location>
        <begin position="111"/>
        <end position="129"/>
    </location>
</feature>
<comment type="caution">
    <text evidence="3">The sequence shown here is derived from an EMBL/GenBank/DDBJ whole genome shotgun (WGS) entry which is preliminary data.</text>
</comment>
<keyword evidence="3" id="KW-0436">Ligase</keyword>
<keyword evidence="2" id="KW-1133">Transmembrane helix</keyword>
<keyword evidence="2" id="KW-0472">Membrane</keyword>
<dbReference type="PANTHER" id="PTHR37422:SF21">
    <property type="entry name" value="EXOQ-LIKE PROTEIN"/>
    <property type="match status" value="1"/>
</dbReference>
<evidence type="ECO:0000313" key="3">
    <source>
        <dbReference type="EMBL" id="PTX42755.1"/>
    </source>
</evidence>
<dbReference type="PANTHER" id="PTHR37422">
    <property type="entry name" value="TEICHURONIC ACID BIOSYNTHESIS PROTEIN TUAE"/>
    <property type="match status" value="1"/>
</dbReference>
<feature type="transmembrane region" description="Helical" evidence="2">
    <location>
        <begin position="9"/>
        <end position="28"/>
    </location>
</feature>
<keyword evidence="2" id="KW-0812">Transmembrane</keyword>